<evidence type="ECO:0000259" key="1">
    <source>
        <dbReference type="Pfam" id="PF01968"/>
    </source>
</evidence>
<dbReference type="InterPro" id="IPR045079">
    <property type="entry name" value="Oxoprolinase-like"/>
</dbReference>
<evidence type="ECO:0000259" key="2">
    <source>
        <dbReference type="Pfam" id="PF05378"/>
    </source>
</evidence>
<evidence type="ECO:0000313" key="4">
    <source>
        <dbReference type="Proteomes" id="UP000318661"/>
    </source>
</evidence>
<dbReference type="AlphaFoldDB" id="A0A537L7Y3"/>
<feature type="domain" description="Hydantoinase A/oxoprolinase" evidence="1">
    <location>
        <begin position="207"/>
        <end position="497"/>
    </location>
</feature>
<dbReference type="Gene3D" id="3.30.420.40">
    <property type="match status" value="1"/>
</dbReference>
<dbReference type="PANTHER" id="PTHR11365:SF23">
    <property type="entry name" value="HYPOTHETICAL 5-OXOPROLINASE (EUROFUNG)-RELATED"/>
    <property type="match status" value="1"/>
</dbReference>
<dbReference type="InterPro" id="IPR002821">
    <property type="entry name" value="Hydantoinase_A"/>
</dbReference>
<evidence type="ECO:0000313" key="3">
    <source>
        <dbReference type="EMBL" id="TMJ04016.1"/>
    </source>
</evidence>
<gene>
    <name evidence="3" type="ORF">E6G99_10865</name>
</gene>
<dbReference type="InterPro" id="IPR043129">
    <property type="entry name" value="ATPase_NBD"/>
</dbReference>
<dbReference type="SUPFAM" id="SSF53067">
    <property type="entry name" value="Actin-like ATPase domain"/>
    <property type="match status" value="1"/>
</dbReference>
<comment type="caution">
    <text evidence="3">The sequence shown here is derived from an EMBL/GenBank/DDBJ whole genome shotgun (WGS) entry which is preliminary data.</text>
</comment>
<dbReference type="EMBL" id="VBAJ01000273">
    <property type="protein sequence ID" value="TMJ04016.1"/>
    <property type="molecule type" value="Genomic_DNA"/>
</dbReference>
<protein>
    <submittedName>
        <fullName evidence="3">Hydantoinase/oxoprolinase family protein</fullName>
    </submittedName>
</protein>
<sequence length="546" mass="57972">MTTNMSYRLAVDIGGTFTDLVLLDEASGALHGHKILTTPHAPEEAALRGLRELCARARITPAQITILIHATTLVTNALIERKGAATALLTTAGFRDTLEMGKEQRYDIYDLFLKYPDPLVPRRWRVGVRERITRDGEVRVPLDVPAVRRTVGNLVRQGVEAVAVCFLHAYRNPAHEQLVKTLLEREFPDLSVSVSSEISPEIREFERTSTTVCNAYVQPLVDHYLRGMETALAADGFRGRFLLMLSSGTLAAPDVARRFPVRLLESGPAAGALLAGHIGSLIGQPDLVGFDMGGTTAKICLVRDGRPKVTPTIEVARVHRFKPGSGLPVKTPVVDMIEIGAGGGSLAGVDSMGLLRVGPQSAGADPGPACYGLGGTAATVTDACVVLGYYDPAAFLGGAMPLDAGAAREAVSRVGVPLGLNTVETAWGIFAIVCESMAQAARLYLIERGQDPRRFALVGFGGAGPAAAARVARLLGMRQAIIPPASGLASALGLLVAPAGFDFGHSLTGELQSLNWDEVERLFVQMEDRGREMVLATGMPASSVRA</sequence>
<dbReference type="Proteomes" id="UP000318661">
    <property type="component" value="Unassembled WGS sequence"/>
</dbReference>
<feature type="non-terminal residue" evidence="3">
    <location>
        <position position="546"/>
    </location>
</feature>
<feature type="domain" description="Hydantoinase/oxoprolinase N-terminal" evidence="2">
    <location>
        <begin position="8"/>
        <end position="186"/>
    </location>
</feature>
<name>A0A537L7Y3_9BACT</name>
<dbReference type="GO" id="GO:0006749">
    <property type="term" value="P:glutathione metabolic process"/>
    <property type="evidence" value="ECO:0007669"/>
    <property type="project" value="TreeGrafter"/>
</dbReference>
<dbReference type="GO" id="GO:0017168">
    <property type="term" value="F:5-oxoprolinase (ATP-hydrolyzing) activity"/>
    <property type="evidence" value="ECO:0007669"/>
    <property type="project" value="TreeGrafter"/>
</dbReference>
<dbReference type="InterPro" id="IPR008040">
    <property type="entry name" value="Hydant_A_N"/>
</dbReference>
<dbReference type="Pfam" id="PF05378">
    <property type="entry name" value="Hydant_A_N"/>
    <property type="match status" value="1"/>
</dbReference>
<dbReference type="Pfam" id="PF01968">
    <property type="entry name" value="Hydantoinase_A"/>
    <property type="match status" value="1"/>
</dbReference>
<dbReference type="PANTHER" id="PTHR11365">
    <property type="entry name" value="5-OXOPROLINASE RELATED"/>
    <property type="match status" value="1"/>
</dbReference>
<proteinExistence type="predicted"/>
<organism evidence="3 4">
    <name type="scientific">Candidatus Segetimicrobium genomatis</name>
    <dbReference type="NCBI Taxonomy" id="2569760"/>
    <lineage>
        <taxon>Bacteria</taxon>
        <taxon>Bacillati</taxon>
        <taxon>Candidatus Sysuimicrobiota</taxon>
        <taxon>Candidatus Sysuimicrobiia</taxon>
        <taxon>Candidatus Sysuimicrobiales</taxon>
        <taxon>Candidatus Segetimicrobiaceae</taxon>
        <taxon>Candidatus Segetimicrobium</taxon>
    </lineage>
</organism>
<accession>A0A537L7Y3</accession>
<dbReference type="GO" id="GO:0005829">
    <property type="term" value="C:cytosol"/>
    <property type="evidence" value="ECO:0007669"/>
    <property type="project" value="TreeGrafter"/>
</dbReference>
<reference evidence="3 4" key="1">
    <citation type="journal article" date="2019" name="Nat. Microbiol.">
        <title>Mediterranean grassland soil C-N compound turnover is dependent on rainfall and depth, and is mediated by genomically divergent microorganisms.</title>
        <authorList>
            <person name="Diamond S."/>
            <person name="Andeer P.F."/>
            <person name="Li Z."/>
            <person name="Crits-Christoph A."/>
            <person name="Burstein D."/>
            <person name="Anantharaman K."/>
            <person name="Lane K.R."/>
            <person name="Thomas B.C."/>
            <person name="Pan C."/>
            <person name="Northen T.R."/>
            <person name="Banfield J.F."/>
        </authorList>
    </citation>
    <scope>NUCLEOTIDE SEQUENCE [LARGE SCALE GENOMIC DNA]</scope>
    <source>
        <strain evidence="3">NP_2</strain>
    </source>
</reference>